<evidence type="ECO:0008006" key="3">
    <source>
        <dbReference type="Google" id="ProtNLM"/>
    </source>
</evidence>
<proteinExistence type="predicted"/>
<dbReference type="AlphaFoldDB" id="A0A9X2KXI0"/>
<organism evidence="1 2">
    <name type="scientific">Christiangramia oceanisediminis</name>
    <dbReference type="NCBI Taxonomy" id="2920386"/>
    <lineage>
        <taxon>Bacteria</taxon>
        <taxon>Pseudomonadati</taxon>
        <taxon>Bacteroidota</taxon>
        <taxon>Flavobacteriia</taxon>
        <taxon>Flavobacteriales</taxon>
        <taxon>Flavobacteriaceae</taxon>
        <taxon>Christiangramia</taxon>
    </lineage>
</organism>
<dbReference type="RefSeq" id="WP_241551792.1">
    <property type="nucleotide sequence ID" value="NZ_JANCNS010000002.1"/>
</dbReference>
<dbReference type="Proteomes" id="UP001155280">
    <property type="component" value="Unassembled WGS sequence"/>
</dbReference>
<gene>
    <name evidence="1" type="ORF">MKO06_08690</name>
</gene>
<keyword evidence="2" id="KW-1185">Reference proteome</keyword>
<protein>
    <recommendedName>
        <fullName evidence="3">DUF4440 domain-containing protein</fullName>
    </recommendedName>
</protein>
<comment type="caution">
    <text evidence="1">The sequence shown here is derived from an EMBL/GenBank/DDBJ whole genome shotgun (WGS) entry which is preliminary data.</text>
</comment>
<dbReference type="InterPro" id="IPR032710">
    <property type="entry name" value="NTF2-like_dom_sf"/>
</dbReference>
<dbReference type="PROSITE" id="PS51257">
    <property type="entry name" value="PROKAR_LIPOPROTEIN"/>
    <property type="match status" value="1"/>
</dbReference>
<name>A0A9X2KXI0_9FLAO</name>
<accession>A0A9X2KXI0</accession>
<evidence type="ECO:0000313" key="1">
    <source>
        <dbReference type="EMBL" id="MCP9199981.1"/>
    </source>
</evidence>
<evidence type="ECO:0000313" key="2">
    <source>
        <dbReference type="Proteomes" id="UP001155280"/>
    </source>
</evidence>
<sequence>MKNLVTAFIVFSLISCDNNHKKIVNTDDNSIDVKNELASIEETRNNFEMAIAEKRYEDLAKYATEDLISLTPICGDWEEYKKMMKDPSGLFSYDSIRMKPGETILLNDSIAYDFGTSSSFYTNSQGKAVEIKASFLAILKKDKTDGVWKLHREVATTNTKD</sequence>
<dbReference type="EMBL" id="JANCNS010000002">
    <property type="protein sequence ID" value="MCP9199981.1"/>
    <property type="molecule type" value="Genomic_DNA"/>
</dbReference>
<dbReference type="SUPFAM" id="SSF54427">
    <property type="entry name" value="NTF2-like"/>
    <property type="match status" value="1"/>
</dbReference>
<reference evidence="1" key="1">
    <citation type="submission" date="2022-07" db="EMBL/GenBank/DDBJ databases">
        <title>Gramela sediminis sp. nov., isolated from deep-sea sediment of the Indian Ocean.</title>
        <authorList>
            <person name="Shi H."/>
        </authorList>
    </citation>
    <scope>NUCLEOTIDE SEQUENCE</scope>
    <source>
        <strain evidence="1">GC03-9</strain>
    </source>
</reference>
<dbReference type="Gene3D" id="3.10.450.50">
    <property type="match status" value="1"/>
</dbReference>